<name>A0A395UJG4_PHOVU</name>
<comment type="caution">
    <text evidence="2">The sequence shown here is derived from an EMBL/GenBank/DDBJ whole genome shotgun (WGS) entry which is preliminary data.</text>
</comment>
<dbReference type="RefSeq" id="WP_117894138.1">
    <property type="nucleotide sequence ID" value="NZ_CAXTBS010000154.1"/>
</dbReference>
<evidence type="ECO:0000313" key="3">
    <source>
        <dbReference type="Proteomes" id="UP000266497"/>
    </source>
</evidence>
<accession>A0A395UJG4</accession>
<sequence length="197" mass="22811">MPNWNTTDYTLYGNKDNIKRLYTDLKNTVDIDRTKESKPFTFLGNSYWLGYIKKHLLPEVEEELPARGEISYIEEDIKDYGDDMASLKLTTETAWVACSELMDKIAEKYDLQLFYYSEEPGCGIFETNDTEGLFYSFRYMVDSEKEGIEYYDSWDEVVSVIKSITGITLDNISEAEDKLSAFNDDDTFLIINEISVA</sequence>
<dbReference type="Proteomes" id="UP000266497">
    <property type="component" value="Unassembled WGS sequence"/>
</dbReference>
<protein>
    <recommendedName>
        <fullName evidence="1">YubB ferredoxin-like domain-containing protein</fullName>
    </recommendedName>
</protein>
<dbReference type="Pfam" id="PF18406">
    <property type="entry name" value="DUF1281_C"/>
    <property type="match status" value="1"/>
</dbReference>
<organism evidence="2 3">
    <name type="scientific">Phocaeicola vulgatus</name>
    <name type="common">Bacteroides vulgatus</name>
    <dbReference type="NCBI Taxonomy" id="821"/>
    <lineage>
        <taxon>Bacteria</taxon>
        <taxon>Pseudomonadati</taxon>
        <taxon>Bacteroidota</taxon>
        <taxon>Bacteroidia</taxon>
        <taxon>Bacteroidales</taxon>
        <taxon>Bacteroidaceae</taxon>
        <taxon>Phocaeicola</taxon>
    </lineage>
</organism>
<dbReference type="EMBL" id="QRUD01000194">
    <property type="protein sequence ID" value="RGR27260.1"/>
    <property type="molecule type" value="Genomic_DNA"/>
</dbReference>
<evidence type="ECO:0000259" key="1">
    <source>
        <dbReference type="Pfam" id="PF18406"/>
    </source>
</evidence>
<reference evidence="2 3" key="1">
    <citation type="submission" date="2018-08" db="EMBL/GenBank/DDBJ databases">
        <title>A genome reference for cultivated species of the human gut microbiota.</title>
        <authorList>
            <person name="Zou Y."/>
            <person name="Xue W."/>
            <person name="Luo G."/>
        </authorList>
    </citation>
    <scope>NUCLEOTIDE SEQUENCE [LARGE SCALE GENOMIC DNA]</scope>
    <source>
        <strain evidence="2 3">AF25-30LB</strain>
    </source>
</reference>
<gene>
    <name evidence="2" type="ORF">DWY53_24185</name>
</gene>
<dbReference type="InterPro" id="IPR041329">
    <property type="entry name" value="YubB_C"/>
</dbReference>
<feature type="domain" description="YubB ferredoxin-like" evidence="1">
    <location>
        <begin position="76"/>
        <end position="123"/>
    </location>
</feature>
<dbReference type="AlphaFoldDB" id="A0A395UJG4"/>
<proteinExistence type="predicted"/>
<evidence type="ECO:0000313" key="2">
    <source>
        <dbReference type="EMBL" id="RGR27260.1"/>
    </source>
</evidence>